<dbReference type="InParanoid" id="A0A0U5JAS8"/>
<feature type="transmembrane region" description="Helical" evidence="1">
    <location>
        <begin position="173"/>
        <end position="193"/>
    </location>
</feature>
<protein>
    <submittedName>
        <fullName evidence="2">Putative exopolysaccharide synthesis protein</fullName>
    </submittedName>
</protein>
<dbReference type="RefSeq" id="WP_032124250.1">
    <property type="nucleotide sequence ID" value="NZ_LN879502.1"/>
</dbReference>
<proteinExistence type="predicted"/>
<gene>
    <name evidence="2" type="primary">exoD</name>
    <name evidence="2" type="ORF">PNK_1535</name>
</gene>
<name>A0A0U5JAS8_9BACT</name>
<feature type="transmembrane region" description="Helical" evidence="1">
    <location>
        <begin position="61"/>
        <end position="81"/>
    </location>
</feature>
<keyword evidence="3" id="KW-1185">Reference proteome</keyword>
<dbReference type="EMBL" id="LN879502">
    <property type="protein sequence ID" value="CUI17145.1"/>
    <property type="molecule type" value="Genomic_DNA"/>
</dbReference>
<reference evidence="3" key="1">
    <citation type="submission" date="2015-09" db="EMBL/GenBank/DDBJ databases">
        <authorList>
            <person name="Bertelli C."/>
        </authorList>
    </citation>
    <scope>NUCLEOTIDE SEQUENCE [LARGE SCALE GENOMIC DNA]</scope>
    <source>
        <strain evidence="3">KNic</strain>
    </source>
</reference>
<accession>A0A0U5JAS8</accession>
<dbReference type="InterPro" id="IPR010331">
    <property type="entry name" value="ExoD"/>
</dbReference>
<dbReference type="Proteomes" id="UP000069902">
    <property type="component" value="Chromosome cPNK"/>
</dbReference>
<sequence length="203" mass="22440">MKQRINAFAYSMRALLDAAQGKDVSLETLLKGLGKKGQAALLILLSLPFCQPIQIPGFSTPFGIILAFIGTRIAFGNRIWLPKYILDKKISYHHLEKIVSVSIKITDKLRYFVYARFSHLVKNPILQIMHGLTITLLGFVLALPLPIPLSNILAAYPLAIFGLAILEDDGMAILVAYGLSLLCFFVLALLIWLGKEGLASLFQ</sequence>
<evidence type="ECO:0000313" key="3">
    <source>
        <dbReference type="Proteomes" id="UP000069902"/>
    </source>
</evidence>
<evidence type="ECO:0000256" key="1">
    <source>
        <dbReference type="SAM" id="Phobius"/>
    </source>
</evidence>
<keyword evidence="1" id="KW-0812">Transmembrane</keyword>
<dbReference type="STRING" id="389348.PNK_1535"/>
<keyword evidence="1" id="KW-0472">Membrane</keyword>
<keyword evidence="1" id="KW-1133">Transmembrane helix</keyword>
<dbReference type="Pfam" id="PF06055">
    <property type="entry name" value="ExoD"/>
    <property type="match status" value="1"/>
</dbReference>
<dbReference type="PATRIC" id="fig|389348.3.peg.1720"/>
<dbReference type="PIRSF" id="PIRSF033239">
    <property type="entry name" value="ExoD"/>
    <property type="match status" value="1"/>
</dbReference>
<dbReference type="PANTHER" id="PTHR41795">
    <property type="entry name" value="EXOPOLYSACCHARIDE SYNTHESIS PROTEIN"/>
    <property type="match status" value="1"/>
</dbReference>
<dbReference type="KEGG" id="pnl:PNK_1535"/>
<organism evidence="2 3">
    <name type="scientific">Candidatus Protochlamydia naegleriophila</name>
    <dbReference type="NCBI Taxonomy" id="389348"/>
    <lineage>
        <taxon>Bacteria</taxon>
        <taxon>Pseudomonadati</taxon>
        <taxon>Chlamydiota</taxon>
        <taxon>Chlamydiia</taxon>
        <taxon>Parachlamydiales</taxon>
        <taxon>Parachlamydiaceae</taxon>
        <taxon>Candidatus Protochlamydia</taxon>
    </lineage>
</organism>
<dbReference type="PANTHER" id="PTHR41795:SF1">
    <property type="entry name" value="EXOPOLYSACCHARIDE SYNTHESIS PROTEIN"/>
    <property type="match status" value="1"/>
</dbReference>
<dbReference type="AlphaFoldDB" id="A0A0U5JAS8"/>
<evidence type="ECO:0000313" key="2">
    <source>
        <dbReference type="EMBL" id="CUI17145.1"/>
    </source>
</evidence>